<reference evidence="2 3" key="1">
    <citation type="submission" date="2020-08" db="EMBL/GenBank/DDBJ databases">
        <authorList>
            <person name="Liu C."/>
            <person name="Sun Q."/>
        </authorList>
    </citation>
    <scope>NUCLEOTIDE SEQUENCE [LARGE SCALE GENOMIC DNA]</scope>
    <source>
        <strain evidence="2 3">NSJ-61</strain>
    </source>
</reference>
<gene>
    <name evidence="2" type="ORF">H9Q80_14545</name>
</gene>
<dbReference type="InterPro" id="IPR021301">
    <property type="entry name" value="DUF2779"/>
</dbReference>
<protein>
    <submittedName>
        <fullName evidence="2">DUF2779 domain-containing protein</fullName>
    </submittedName>
</protein>
<proteinExistence type="predicted"/>
<evidence type="ECO:0000313" key="3">
    <source>
        <dbReference type="Proteomes" id="UP000515856"/>
    </source>
</evidence>
<name>A0A7G9GKX3_9FIRM</name>
<evidence type="ECO:0000313" key="2">
    <source>
        <dbReference type="EMBL" id="QNM11455.1"/>
    </source>
</evidence>
<evidence type="ECO:0000259" key="1">
    <source>
        <dbReference type="Pfam" id="PF11074"/>
    </source>
</evidence>
<dbReference type="Proteomes" id="UP000515856">
    <property type="component" value="Chromosome"/>
</dbReference>
<feature type="domain" description="DUF2779" evidence="1">
    <location>
        <begin position="293"/>
        <end position="416"/>
    </location>
</feature>
<dbReference type="KEGG" id="ehn:H9Q80_14545"/>
<accession>A0A7G9GKX3</accession>
<organism evidence="2 3">
    <name type="scientific">[Eubacterium] hominis</name>
    <dbReference type="NCBI Taxonomy" id="2764325"/>
    <lineage>
        <taxon>Bacteria</taxon>
        <taxon>Bacillati</taxon>
        <taxon>Bacillota</taxon>
        <taxon>Erysipelotrichia</taxon>
        <taxon>Erysipelotrichales</taxon>
        <taxon>Erysipelotrichaceae</taxon>
        <taxon>Amedibacillus</taxon>
    </lineage>
</organism>
<dbReference type="AlphaFoldDB" id="A0A7G9GKX3"/>
<dbReference type="RefSeq" id="WP_117454123.1">
    <property type="nucleotide sequence ID" value="NZ_CP060636.1"/>
</dbReference>
<dbReference type="Pfam" id="PF11074">
    <property type="entry name" value="DUF2779"/>
    <property type="match status" value="1"/>
</dbReference>
<dbReference type="EMBL" id="CP060636">
    <property type="protein sequence ID" value="QNM11455.1"/>
    <property type="molecule type" value="Genomic_DNA"/>
</dbReference>
<keyword evidence="3" id="KW-1185">Reference proteome</keyword>
<sequence length="487" mass="56849">MYHVTDFKKYERCQRMFWLSRKERKQMIPFVNYNMSMIELCKELLMIQDPFEGAANDDGALALAALSTHAWLLNARFAHEDLRVKIPIMYQEDGKRIVYFTYSSCYPKEGEAQKMADTLSVLELLGIFIDEVYVIHLNPDYVRGEQLDVRALLIITEHLYNSKNHEGKLIKDLIASHRRDILPLLEDLRSCEAREDVAIVRSNACTRGVKCPYFDECFPEKPDHTSILNLVQSCHKYAMKEEGIEDIKDVDVERIEGTRHQYAQIMAAKYGRYVDQAALRCWLKEHIHYPISYLDFEWETYAYPPYKGLKPFDVVCFEYSLHVEQANQKDLTHHCFIETGDCRIAFIESLLKHVPATGTILVYNMEGAEKLRLKQLAEQFPQYASQLESIWERMVDLSLPFSTGNVYDNRMAGFYSLKTLVPIFSDYNYQDLDISYGMDAVEKYRELSQCDEADAKVIREQLDAYCSMDTYAEYIVYHALDKIAWES</sequence>